<evidence type="ECO:0000313" key="2">
    <source>
        <dbReference type="Proteomes" id="UP000537131"/>
    </source>
</evidence>
<accession>A0A7Y0EJS0</accession>
<comment type="caution">
    <text evidence="1">The sequence shown here is derived from an EMBL/GenBank/DDBJ whole genome shotgun (WGS) entry which is preliminary data.</text>
</comment>
<reference evidence="1 2" key="2">
    <citation type="submission" date="2020-06" db="EMBL/GenBank/DDBJ databases">
        <title>Complete Genome Sequence of Clostridium muelleri sp. nov. P21T, an Acid-Alcohol Producing Acetogen Isolated from Old Hay.</title>
        <authorList>
            <person name="Duncan K.E."/>
            <person name="Tanner R.S."/>
        </authorList>
    </citation>
    <scope>NUCLEOTIDE SEQUENCE [LARGE SCALE GENOMIC DNA]</scope>
    <source>
        <strain evidence="1 2">P21</strain>
    </source>
</reference>
<protein>
    <submittedName>
        <fullName evidence="1">Uncharacterized protein</fullName>
    </submittedName>
</protein>
<keyword evidence="2" id="KW-1185">Reference proteome</keyword>
<name>A0A7Y0EJS0_9CLOT</name>
<proteinExistence type="predicted"/>
<gene>
    <name evidence="1" type="ORF">HBE96_17445</name>
</gene>
<dbReference type="RefSeq" id="WP_169298988.1">
    <property type="nucleotide sequence ID" value="NZ_JABBNI010000036.1"/>
</dbReference>
<dbReference type="EMBL" id="JABBNI010000036">
    <property type="protein sequence ID" value="NMM64407.1"/>
    <property type="molecule type" value="Genomic_DNA"/>
</dbReference>
<sequence length="48" mass="5096">MQRQSSPTSMPSIVFSATLSKIKSTSTPHGVTSSIYPISNDLLVSLPC</sequence>
<evidence type="ECO:0000313" key="1">
    <source>
        <dbReference type="EMBL" id="NMM64407.1"/>
    </source>
</evidence>
<dbReference type="Proteomes" id="UP000537131">
    <property type="component" value="Unassembled WGS sequence"/>
</dbReference>
<reference evidence="1 2" key="1">
    <citation type="submission" date="2020-04" db="EMBL/GenBank/DDBJ databases">
        <authorList>
            <person name="Doyle D.A."/>
        </authorList>
    </citation>
    <scope>NUCLEOTIDE SEQUENCE [LARGE SCALE GENOMIC DNA]</scope>
    <source>
        <strain evidence="1 2">P21</strain>
    </source>
</reference>
<organism evidence="1 2">
    <name type="scientific">Clostridium muellerianum</name>
    <dbReference type="NCBI Taxonomy" id="2716538"/>
    <lineage>
        <taxon>Bacteria</taxon>
        <taxon>Bacillati</taxon>
        <taxon>Bacillota</taxon>
        <taxon>Clostridia</taxon>
        <taxon>Eubacteriales</taxon>
        <taxon>Clostridiaceae</taxon>
        <taxon>Clostridium</taxon>
    </lineage>
</organism>
<dbReference type="AlphaFoldDB" id="A0A7Y0EJS0"/>